<dbReference type="OrthoDB" id="5391020at2"/>
<reference evidence="2" key="1">
    <citation type="submission" date="2019-10" db="EMBL/GenBank/DDBJ databases">
        <title>Complete Genome Sequence of Bradyrhizobium betae type strain PL7HG1T.</title>
        <authorList>
            <person name="Bromfield E.S.P."/>
            <person name="Cloutier S."/>
        </authorList>
    </citation>
    <scope>NUCLEOTIDE SEQUENCE [LARGE SCALE GENOMIC DNA]</scope>
    <source>
        <strain evidence="2">PL7HG1</strain>
    </source>
</reference>
<evidence type="ECO:0000313" key="1">
    <source>
        <dbReference type="EMBL" id="QFI77284.1"/>
    </source>
</evidence>
<dbReference type="AlphaFoldDB" id="A0A5P6PH65"/>
<sequence>MTIGSAPPAQALPSFARQTGQPCGTCHTDFPALTPYGRRFKLLGYTAGGGQFRTTPFSSSTGVNARAELDKLRGYAKAINPPAADDSKVYVPPVSMMAIVGYTHTQAATVAPPTDPYKANDNVVLSPFSGFWGGAITDNVGAFVQVTYSAPDPLSALSGTPADQFKHTWSWDNADVRFAGTGSFGPIDFVYGITANNNPTVQDLWNTTPAWSFPYAVSSLAGTPAASTMIEGAFAARVGGVGAYTSINDLLYLEFTAYKTLGFGQQNSLGMNPFDGPGLFGSVAPYWRVALEPHWGRHTFMVGTFGMYFDVHPWLDTSFVTGTTATLPQSDKFTDVGFDTQYQYQGDNYWLTLRGSYIREFQRLDASFANFASANPTNLLNSMKLQASFAYGSDNRVVLTGQYFNIWGTADAGLFGTDPTTGLAMTPNSNGWMAEIAYIPFSASKSFGWPWFNARIGLQYTYYNKFNGTTVGAHDNNTLFLHAWFAM</sequence>
<organism evidence="1 2">
    <name type="scientific">Bradyrhizobium betae</name>
    <dbReference type="NCBI Taxonomy" id="244734"/>
    <lineage>
        <taxon>Bacteria</taxon>
        <taxon>Pseudomonadati</taxon>
        <taxon>Pseudomonadota</taxon>
        <taxon>Alphaproteobacteria</taxon>
        <taxon>Hyphomicrobiales</taxon>
        <taxon>Nitrobacteraceae</taxon>
        <taxon>Bradyrhizobium</taxon>
    </lineage>
</organism>
<dbReference type="Proteomes" id="UP000325641">
    <property type="component" value="Chromosome"/>
</dbReference>
<dbReference type="EMBL" id="CP044543">
    <property type="protein sequence ID" value="QFI77284.1"/>
    <property type="molecule type" value="Genomic_DNA"/>
</dbReference>
<proteinExistence type="predicted"/>
<accession>A0A5P6PH65</accession>
<evidence type="ECO:0000313" key="2">
    <source>
        <dbReference type="Proteomes" id="UP000325641"/>
    </source>
</evidence>
<gene>
    <name evidence="1" type="ORF">F8237_23475</name>
</gene>
<dbReference type="KEGG" id="bbet:F8237_23475"/>
<protein>
    <submittedName>
        <fullName evidence="1">Cytochrome C</fullName>
    </submittedName>
</protein>
<name>A0A5P6PH65_9BRAD</name>